<dbReference type="AlphaFoldDB" id="A0A836CF81"/>
<reference evidence="7" key="1">
    <citation type="submission" date="2021-02" db="EMBL/GenBank/DDBJ databases">
        <title>First Annotated Genome of the Yellow-green Alga Tribonema minus.</title>
        <authorList>
            <person name="Mahan K.M."/>
        </authorList>
    </citation>
    <scope>NUCLEOTIDE SEQUENCE</scope>
    <source>
        <strain evidence="7">UTEX B ZZ1240</strain>
    </source>
</reference>
<feature type="signal peptide" evidence="6">
    <location>
        <begin position="1"/>
        <end position="23"/>
    </location>
</feature>
<keyword evidence="2 7" id="KW-0378">Hydrolase</keyword>
<evidence type="ECO:0000256" key="6">
    <source>
        <dbReference type="SAM" id="SignalP"/>
    </source>
</evidence>
<dbReference type="Pfam" id="PF00232">
    <property type="entry name" value="Glyco_hydro_1"/>
    <property type="match status" value="3"/>
</dbReference>
<keyword evidence="3" id="KW-0326">Glycosidase</keyword>
<dbReference type="SUPFAM" id="SSF51445">
    <property type="entry name" value="(Trans)glycosidases"/>
    <property type="match status" value="2"/>
</dbReference>
<evidence type="ECO:0000256" key="1">
    <source>
        <dbReference type="ARBA" id="ARBA00010838"/>
    </source>
</evidence>
<keyword evidence="5" id="KW-0472">Membrane</keyword>
<feature type="compositionally biased region" description="Basic and acidic residues" evidence="4">
    <location>
        <begin position="719"/>
        <end position="728"/>
    </location>
</feature>
<dbReference type="Proteomes" id="UP000664859">
    <property type="component" value="Unassembled WGS sequence"/>
</dbReference>
<comment type="similarity">
    <text evidence="1">Belongs to the glycosyl hydrolase 1 family.</text>
</comment>
<dbReference type="GO" id="GO:0008422">
    <property type="term" value="F:beta-glucosidase activity"/>
    <property type="evidence" value="ECO:0007669"/>
    <property type="project" value="TreeGrafter"/>
</dbReference>
<dbReference type="EMBL" id="JAFCMP010000169">
    <property type="protein sequence ID" value="KAG5184300.1"/>
    <property type="molecule type" value="Genomic_DNA"/>
</dbReference>
<dbReference type="PRINTS" id="PR00131">
    <property type="entry name" value="GLHYDRLASE1"/>
</dbReference>
<feature type="chain" id="PRO_5032572684" evidence="6">
    <location>
        <begin position="24"/>
        <end position="767"/>
    </location>
</feature>
<dbReference type="GO" id="GO:0005975">
    <property type="term" value="P:carbohydrate metabolic process"/>
    <property type="evidence" value="ECO:0007669"/>
    <property type="project" value="InterPro"/>
</dbReference>
<evidence type="ECO:0000313" key="7">
    <source>
        <dbReference type="EMBL" id="KAG5184300.1"/>
    </source>
</evidence>
<keyword evidence="5" id="KW-1133">Transmembrane helix</keyword>
<organism evidence="7 8">
    <name type="scientific">Tribonema minus</name>
    <dbReference type="NCBI Taxonomy" id="303371"/>
    <lineage>
        <taxon>Eukaryota</taxon>
        <taxon>Sar</taxon>
        <taxon>Stramenopiles</taxon>
        <taxon>Ochrophyta</taxon>
        <taxon>PX clade</taxon>
        <taxon>Xanthophyceae</taxon>
        <taxon>Tribonematales</taxon>
        <taxon>Tribonemataceae</taxon>
        <taxon>Tribonema</taxon>
    </lineage>
</organism>
<keyword evidence="5" id="KW-0812">Transmembrane</keyword>
<feature type="region of interest" description="Disordered" evidence="4">
    <location>
        <begin position="744"/>
        <end position="767"/>
    </location>
</feature>
<dbReference type="InterPro" id="IPR001360">
    <property type="entry name" value="Glyco_hydro_1"/>
</dbReference>
<name>A0A836CF81_9STRA</name>
<dbReference type="OrthoDB" id="65569at2759"/>
<proteinExistence type="inferred from homology"/>
<dbReference type="PANTHER" id="PTHR10353">
    <property type="entry name" value="GLYCOSYL HYDROLASE"/>
    <property type="match status" value="1"/>
</dbReference>
<feature type="transmembrane region" description="Helical" evidence="5">
    <location>
        <begin position="676"/>
        <end position="697"/>
    </location>
</feature>
<gene>
    <name evidence="7" type="ORF">JKP88DRAFT_354453</name>
</gene>
<evidence type="ECO:0000256" key="5">
    <source>
        <dbReference type="SAM" id="Phobius"/>
    </source>
</evidence>
<accession>A0A836CF81</accession>
<protein>
    <submittedName>
        <fullName evidence="7">Glycoside hydrolase superfamily</fullName>
    </submittedName>
</protein>
<feature type="region of interest" description="Disordered" evidence="4">
    <location>
        <begin position="708"/>
        <end position="731"/>
    </location>
</feature>
<sequence>MRGEVVGSIALAAVLLLATAVEGGGFHNFRHSPRNYAPDARSAAEAPSVPIVFDESSFPAELLKSAAYDVVDGLPDNFIWYGYGMGIQQKEGAATASYQVEGAVSDDGSGISNWHVFSHERGRVNHNDNGDTADDQYHRFRADIKLVNHNDNGDIADDQYHRFRDDIKLCADMGLTAYRISLSWSRIMPTGELPINQQGIDHYNAVIDTIIDNGMEGIDYYNAVIDTIIYNGMEPLVTIFHWDLPMALQDKYAGWLSPKIQDIFAVYAEECFKAFGDRVKYWLSFNEPWSFVRSGYSSGNFPPGRCSDRALCEEGNSGTETYVAGHNVINSHAKATAIYMDKYAKQQGGSVGITLNCDWAEPLTSTKDDAAAAQRFLEFRLGWFADPFQLGWFADPVFFGKYPPSMVERVGSRLPTFTPEEAALLRKTAPSFFGLNHYSTNFAADRLAHMGLKGKQLQLARQAEIANNPGSWGKQLQLARQAEIANNPGSWDSDIGAVFSSVDANGDQIGPTGDSPWLHVVPWGLRKLLNWVHDRYETPILITENGCDVPGENALGLPFVLRDPFRIKYYQGYLSNVNLAVKEDNVPVIGYFAWSLLDNFEWADGYSKRFGLVYVDYPTQQRYPKASAAWYSKLVRVQRQGSNGSTSNDLIDTAVAGGASTGGDSQADATAALPSLLAMIAAVAVAAGMAVAGAAHWQRQRSVNHNLNRNLNSAQPPSELRRASEPREPLFGTPRALAEGLKNFAKPDPHSYEQLQTDAAEVATRGV</sequence>
<evidence type="ECO:0000256" key="3">
    <source>
        <dbReference type="ARBA" id="ARBA00023295"/>
    </source>
</evidence>
<dbReference type="PANTHER" id="PTHR10353:SF36">
    <property type="entry name" value="LP05116P"/>
    <property type="match status" value="1"/>
</dbReference>
<evidence type="ECO:0000256" key="4">
    <source>
        <dbReference type="SAM" id="MobiDB-lite"/>
    </source>
</evidence>
<evidence type="ECO:0000256" key="2">
    <source>
        <dbReference type="ARBA" id="ARBA00022801"/>
    </source>
</evidence>
<keyword evidence="8" id="KW-1185">Reference proteome</keyword>
<dbReference type="InterPro" id="IPR017853">
    <property type="entry name" value="GH"/>
</dbReference>
<dbReference type="Gene3D" id="3.20.20.80">
    <property type="entry name" value="Glycosidases"/>
    <property type="match status" value="3"/>
</dbReference>
<evidence type="ECO:0000313" key="8">
    <source>
        <dbReference type="Proteomes" id="UP000664859"/>
    </source>
</evidence>
<keyword evidence="6" id="KW-0732">Signal</keyword>
<comment type="caution">
    <text evidence="7">The sequence shown here is derived from an EMBL/GenBank/DDBJ whole genome shotgun (WGS) entry which is preliminary data.</text>
</comment>